<dbReference type="RefSeq" id="WP_200557160.1">
    <property type="nucleotide sequence ID" value="NZ_JAEPES010000006.1"/>
</dbReference>
<keyword evidence="2" id="KW-1185">Reference proteome</keyword>
<comment type="caution">
    <text evidence="1">The sequence shown here is derived from an EMBL/GenBank/DDBJ whole genome shotgun (WGS) entry which is preliminary data.</text>
</comment>
<dbReference type="Proteomes" id="UP000636458">
    <property type="component" value="Unassembled WGS sequence"/>
</dbReference>
<proteinExistence type="predicted"/>
<accession>A0A934SPQ1</accession>
<dbReference type="EMBL" id="JAEPES010000006">
    <property type="protein sequence ID" value="MBK4348957.1"/>
    <property type="molecule type" value="Genomic_DNA"/>
</dbReference>
<protein>
    <recommendedName>
        <fullName evidence="3">ApeA N-terminal domain-containing protein</fullName>
    </recommendedName>
</protein>
<evidence type="ECO:0000313" key="1">
    <source>
        <dbReference type="EMBL" id="MBK4348957.1"/>
    </source>
</evidence>
<evidence type="ECO:0008006" key="3">
    <source>
        <dbReference type="Google" id="ProtNLM"/>
    </source>
</evidence>
<name>A0A934SPQ1_9MICO</name>
<reference evidence="1" key="1">
    <citation type="submission" date="2021-01" db="EMBL/GenBank/DDBJ databases">
        <title>Lacisediminihabitans sp. nov. strain G11-30, isolated from Antarctic Soil.</title>
        <authorList>
            <person name="Li J."/>
        </authorList>
    </citation>
    <scope>NUCLEOTIDE SEQUENCE</scope>
    <source>
        <strain evidence="1">G11-30</strain>
    </source>
</reference>
<sequence length="419" mass="45048">MTLFASDFPWPVPSLTIIIEGRTNAELAETIVVEDRLMLRKASGFPYNSVSPGVKLRTELNGVQAVLSGQAMGPTDFQVDQIWVGVDDIPELVAEVSATFEHLAIACTPLKKGIAPTAVGPLTIPTLDHARPMTLVIAVDGTSMTISSAECAPLDEFDTHLAAFQDLLTFLVDEPSGRGALNVKTCSGEVAVVHGRVRFPRAMPPVHRESRPFISLTGPGAAIGVARWWEARKKLRPVTEIAAALNYAPPSLVEADLAVSAAALDRLLSLSRRLPRRFSKADVIAAADAIDSTAIDPVVKTALLQAVKGTLNATPLRAKIDEMVRRLGPIVLGNAFLEADTWVPAFMEIRNAIAHGSGKSGIWTDDALLRATRRANRIMLALALLSYLGASDRILSLAATDLGNKHAKWHRRGPIFHVP</sequence>
<dbReference type="AlphaFoldDB" id="A0A934SPQ1"/>
<gene>
    <name evidence="1" type="ORF">IV501_15070</name>
</gene>
<evidence type="ECO:0000313" key="2">
    <source>
        <dbReference type="Proteomes" id="UP000636458"/>
    </source>
</evidence>
<organism evidence="1 2">
    <name type="scientific">Lacisediminihabitans changchengi</name>
    <dbReference type="NCBI Taxonomy" id="2787634"/>
    <lineage>
        <taxon>Bacteria</taxon>
        <taxon>Bacillati</taxon>
        <taxon>Actinomycetota</taxon>
        <taxon>Actinomycetes</taxon>
        <taxon>Micrococcales</taxon>
        <taxon>Microbacteriaceae</taxon>
        <taxon>Lacisediminihabitans</taxon>
    </lineage>
</organism>